<protein>
    <submittedName>
        <fullName evidence="10">DNA-binding response regulator</fullName>
    </submittedName>
</protein>
<dbReference type="InterPro" id="IPR039420">
    <property type="entry name" value="WalR-like"/>
</dbReference>
<evidence type="ECO:0000259" key="8">
    <source>
        <dbReference type="PROSITE" id="PS50110"/>
    </source>
</evidence>
<dbReference type="AlphaFoldDB" id="A0A919CQA3"/>
<feature type="DNA-binding region" description="OmpR/PhoB-type" evidence="7">
    <location>
        <begin position="154"/>
        <end position="250"/>
    </location>
</feature>
<dbReference type="Proteomes" id="UP000630353">
    <property type="component" value="Unassembled WGS sequence"/>
</dbReference>
<feature type="modified residue" description="4-aspartylphosphate" evidence="6">
    <location>
        <position position="72"/>
    </location>
</feature>
<keyword evidence="4 7" id="KW-0238">DNA-binding</keyword>
<proteinExistence type="predicted"/>
<evidence type="ECO:0000256" key="4">
    <source>
        <dbReference type="ARBA" id="ARBA00023125"/>
    </source>
</evidence>
<dbReference type="PANTHER" id="PTHR48111:SF4">
    <property type="entry name" value="DNA-BINDING DUAL TRANSCRIPTIONAL REGULATOR OMPR"/>
    <property type="match status" value="1"/>
</dbReference>
<evidence type="ECO:0000313" key="10">
    <source>
        <dbReference type="EMBL" id="GHD54016.1"/>
    </source>
</evidence>
<evidence type="ECO:0000256" key="1">
    <source>
        <dbReference type="ARBA" id="ARBA00022553"/>
    </source>
</evidence>
<dbReference type="RefSeq" id="WP_373297891.1">
    <property type="nucleotide sequence ID" value="NZ_BMZS01000007.1"/>
</dbReference>
<dbReference type="GO" id="GO:0006355">
    <property type="term" value="P:regulation of DNA-templated transcription"/>
    <property type="evidence" value="ECO:0007669"/>
    <property type="project" value="InterPro"/>
</dbReference>
<dbReference type="GO" id="GO:0032993">
    <property type="term" value="C:protein-DNA complex"/>
    <property type="evidence" value="ECO:0007669"/>
    <property type="project" value="TreeGrafter"/>
</dbReference>
<evidence type="ECO:0000256" key="7">
    <source>
        <dbReference type="PROSITE-ProRule" id="PRU01091"/>
    </source>
</evidence>
<dbReference type="CDD" id="cd00383">
    <property type="entry name" value="trans_reg_C"/>
    <property type="match status" value="1"/>
</dbReference>
<dbReference type="Gene3D" id="1.10.10.10">
    <property type="entry name" value="Winged helix-like DNA-binding domain superfamily/Winged helix DNA-binding domain"/>
    <property type="match status" value="1"/>
</dbReference>
<dbReference type="SUPFAM" id="SSF46894">
    <property type="entry name" value="C-terminal effector domain of the bipartite response regulators"/>
    <property type="match status" value="1"/>
</dbReference>
<gene>
    <name evidence="10" type="ORF">GCM10017083_31070</name>
</gene>
<dbReference type="Pfam" id="PF00072">
    <property type="entry name" value="Response_reg"/>
    <property type="match status" value="1"/>
</dbReference>
<accession>A0A919CQA3</accession>
<dbReference type="PANTHER" id="PTHR48111">
    <property type="entry name" value="REGULATOR OF RPOS"/>
    <property type="match status" value="1"/>
</dbReference>
<evidence type="ECO:0000259" key="9">
    <source>
        <dbReference type="PROSITE" id="PS51755"/>
    </source>
</evidence>
<dbReference type="InterPro" id="IPR001867">
    <property type="entry name" value="OmpR/PhoB-type_DNA-bd"/>
</dbReference>
<evidence type="ECO:0000256" key="6">
    <source>
        <dbReference type="PROSITE-ProRule" id="PRU00169"/>
    </source>
</evidence>
<dbReference type="Gene3D" id="6.10.250.690">
    <property type="match status" value="1"/>
</dbReference>
<reference evidence="10" key="2">
    <citation type="submission" date="2020-09" db="EMBL/GenBank/DDBJ databases">
        <authorList>
            <person name="Sun Q."/>
            <person name="Kim S."/>
        </authorList>
    </citation>
    <scope>NUCLEOTIDE SEQUENCE</scope>
    <source>
        <strain evidence="10">KCTC 42651</strain>
    </source>
</reference>
<comment type="caution">
    <text evidence="10">The sequence shown here is derived from an EMBL/GenBank/DDBJ whole genome shotgun (WGS) entry which is preliminary data.</text>
</comment>
<keyword evidence="1 6" id="KW-0597">Phosphoprotein</keyword>
<name>A0A919CQA3_9PROT</name>
<dbReference type="PROSITE" id="PS51755">
    <property type="entry name" value="OMPR_PHOB"/>
    <property type="match status" value="1"/>
</dbReference>
<dbReference type="Pfam" id="PF00486">
    <property type="entry name" value="Trans_reg_C"/>
    <property type="match status" value="1"/>
</dbReference>
<evidence type="ECO:0000313" key="11">
    <source>
        <dbReference type="Proteomes" id="UP000630353"/>
    </source>
</evidence>
<dbReference type="GO" id="GO:0000976">
    <property type="term" value="F:transcription cis-regulatory region binding"/>
    <property type="evidence" value="ECO:0007669"/>
    <property type="project" value="TreeGrafter"/>
</dbReference>
<feature type="domain" description="Response regulatory" evidence="8">
    <location>
        <begin position="23"/>
        <end position="138"/>
    </location>
</feature>
<dbReference type="InterPro" id="IPR016032">
    <property type="entry name" value="Sig_transdc_resp-reg_C-effctor"/>
</dbReference>
<dbReference type="InterPro" id="IPR011006">
    <property type="entry name" value="CheY-like_superfamily"/>
</dbReference>
<dbReference type="InterPro" id="IPR001789">
    <property type="entry name" value="Sig_transdc_resp-reg_receiver"/>
</dbReference>
<keyword evidence="5" id="KW-0804">Transcription</keyword>
<dbReference type="GO" id="GO:0005829">
    <property type="term" value="C:cytosol"/>
    <property type="evidence" value="ECO:0007669"/>
    <property type="project" value="TreeGrafter"/>
</dbReference>
<dbReference type="FunFam" id="3.40.50.2300:FF:000001">
    <property type="entry name" value="DNA-binding response regulator PhoB"/>
    <property type="match status" value="1"/>
</dbReference>
<dbReference type="SMART" id="SM00862">
    <property type="entry name" value="Trans_reg_C"/>
    <property type="match status" value="1"/>
</dbReference>
<reference evidence="10" key="1">
    <citation type="journal article" date="2014" name="Int. J. Syst. Evol. Microbiol.">
        <title>Complete genome sequence of Corynebacterium casei LMG S-19264T (=DSM 44701T), isolated from a smear-ripened cheese.</title>
        <authorList>
            <consortium name="US DOE Joint Genome Institute (JGI-PGF)"/>
            <person name="Walter F."/>
            <person name="Albersmeier A."/>
            <person name="Kalinowski J."/>
            <person name="Ruckert C."/>
        </authorList>
    </citation>
    <scope>NUCLEOTIDE SEQUENCE</scope>
    <source>
        <strain evidence="10">KCTC 42651</strain>
    </source>
</reference>
<keyword evidence="3" id="KW-0805">Transcription regulation</keyword>
<dbReference type="SUPFAM" id="SSF52172">
    <property type="entry name" value="CheY-like"/>
    <property type="match status" value="1"/>
</dbReference>
<feature type="domain" description="OmpR/PhoB-type" evidence="9">
    <location>
        <begin position="154"/>
        <end position="250"/>
    </location>
</feature>
<dbReference type="GO" id="GO:0000156">
    <property type="term" value="F:phosphorelay response regulator activity"/>
    <property type="evidence" value="ECO:0007669"/>
    <property type="project" value="TreeGrafter"/>
</dbReference>
<dbReference type="InterPro" id="IPR036388">
    <property type="entry name" value="WH-like_DNA-bd_sf"/>
</dbReference>
<dbReference type="PROSITE" id="PS50110">
    <property type="entry name" value="RESPONSE_REGULATORY"/>
    <property type="match status" value="1"/>
</dbReference>
<evidence type="ECO:0000256" key="5">
    <source>
        <dbReference type="ARBA" id="ARBA00023163"/>
    </source>
</evidence>
<sequence>MTAPRPHTLAEEAGGACADDLPHILVVDDDGRLRELLRRFLSDNGFRVSTAADAAEARARMAGVSYDLMVLDVMMPGESGVELTHDLRQRQRQRIPILMLTAMGEAEDRIAGLESGVDDYLAKPFEPRELLLRIRTILRRVGEPAVPQAAAAAGGEVRFGAFRFDLGQNILWRGELPVRLTEAEATLLRAFAVAPGVTFTREDLVDGNAVNGGIRTVDVQITRLRRKIEPDPKFPRFLQTVRGKGYVLRLES</sequence>
<evidence type="ECO:0000256" key="2">
    <source>
        <dbReference type="ARBA" id="ARBA00023012"/>
    </source>
</evidence>
<dbReference type="SMART" id="SM00448">
    <property type="entry name" value="REC"/>
    <property type="match status" value="1"/>
</dbReference>
<dbReference type="Gene3D" id="3.40.50.2300">
    <property type="match status" value="1"/>
</dbReference>
<dbReference type="EMBL" id="BMZS01000007">
    <property type="protein sequence ID" value="GHD54016.1"/>
    <property type="molecule type" value="Genomic_DNA"/>
</dbReference>
<keyword evidence="11" id="KW-1185">Reference proteome</keyword>
<organism evidence="10 11">
    <name type="scientific">Thalassobaculum fulvum</name>
    <dbReference type="NCBI Taxonomy" id="1633335"/>
    <lineage>
        <taxon>Bacteria</taxon>
        <taxon>Pseudomonadati</taxon>
        <taxon>Pseudomonadota</taxon>
        <taxon>Alphaproteobacteria</taxon>
        <taxon>Rhodospirillales</taxon>
        <taxon>Thalassobaculaceae</taxon>
        <taxon>Thalassobaculum</taxon>
    </lineage>
</organism>
<evidence type="ECO:0000256" key="3">
    <source>
        <dbReference type="ARBA" id="ARBA00023015"/>
    </source>
</evidence>
<keyword evidence="2" id="KW-0902">Two-component regulatory system</keyword>